<accession>A0A6M3LYX4</accession>
<evidence type="ECO:0000256" key="1">
    <source>
        <dbReference type="ARBA" id="ARBA00022612"/>
    </source>
</evidence>
<feature type="domain" description="Terminase large subunit gp17-like C-terminal" evidence="2">
    <location>
        <begin position="212"/>
        <end position="366"/>
    </location>
</feature>
<evidence type="ECO:0000313" key="3">
    <source>
        <dbReference type="EMBL" id="QJA98864.1"/>
    </source>
</evidence>
<dbReference type="InterPro" id="IPR035421">
    <property type="entry name" value="Terminase_6C"/>
</dbReference>
<reference evidence="3" key="1">
    <citation type="submission" date="2020-03" db="EMBL/GenBank/DDBJ databases">
        <title>The deep terrestrial virosphere.</title>
        <authorList>
            <person name="Holmfeldt K."/>
            <person name="Nilsson E."/>
            <person name="Simone D."/>
            <person name="Lopez-Fernandez M."/>
            <person name="Wu X."/>
            <person name="de Brujin I."/>
            <person name="Lundin D."/>
            <person name="Andersson A."/>
            <person name="Bertilsson S."/>
            <person name="Dopson M."/>
        </authorList>
    </citation>
    <scope>NUCLEOTIDE SEQUENCE</scope>
    <source>
        <strain evidence="3">MM171A01453</strain>
    </source>
</reference>
<evidence type="ECO:0000259" key="2">
    <source>
        <dbReference type="Pfam" id="PF17289"/>
    </source>
</evidence>
<proteinExistence type="predicted"/>
<protein>
    <submittedName>
        <fullName evidence="3">Putative terminase</fullName>
    </submittedName>
</protein>
<dbReference type="Gene3D" id="3.30.420.240">
    <property type="match status" value="1"/>
</dbReference>
<dbReference type="EMBL" id="MT143614">
    <property type="protein sequence ID" value="QJA98864.1"/>
    <property type="molecule type" value="Genomic_DNA"/>
</dbReference>
<dbReference type="Pfam" id="PF17289">
    <property type="entry name" value="Terminase_6C"/>
    <property type="match status" value="1"/>
</dbReference>
<name>A0A6M3LYX4_9ZZZZ</name>
<gene>
    <name evidence="3" type="ORF">MM171A01453_0005</name>
</gene>
<sequence length="388" mass="44106">MFAPAQSQAIDVFRGRVKERFNELEPLFHRLGVTSYLGTGRTTRLFFIANLRDNIEARIRCMSSDRTADIKGETLDLIIVEQAEDADESKLKNDVFPMAAATGGVRVLNGTSTTSIINDYFFDNCIRGGPDTFVVDCYEAAKYNKTYGETIESERERYGPLSPEFAAQYELKWEMVSNKFIMDREFFLTLQETYTPAAGLLRDNPPLHRTAAWDPARGNDYSWVTVLEGENPVHIIDWWYAQGMNLEKQALELGPWLMQRGVTKLGIGVIGLGQGPADIFQNHFPRIKLERITEASAQQDIMWKLLEREIGNRRLYYPAAESHAKQLFLNQMLRAERKYVGNKLHVEAPKGLQSHEDAADSLSMALWTHLERRGGIVARSPRRPRGVG</sequence>
<dbReference type="AlphaFoldDB" id="A0A6M3LYX4"/>
<keyword evidence="1" id="KW-1188">Viral release from host cell</keyword>
<organism evidence="3">
    <name type="scientific">viral metagenome</name>
    <dbReference type="NCBI Taxonomy" id="1070528"/>
    <lineage>
        <taxon>unclassified sequences</taxon>
        <taxon>metagenomes</taxon>
        <taxon>organismal metagenomes</taxon>
    </lineage>
</organism>